<dbReference type="GeneID" id="28756946"/>
<dbReference type="AlphaFoldDB" id="A0A177CF24"/>
<proteinExistence type="predicted"/>
<organism evidence="2 3">
    <name type="scientific">Paraphaeosphaeria sporulosa</name>
    <dbReference type="NCBI Taxonomy" id="1460663"/>
    <lineage>
        <taxon>Eukaryota</taxon>
        <taxon>Fungi</taxon>
        <taxon>Dikarya</taxon>
        <taxon>Ascomycota</taxon>
        <taxon>Pezizomycotina</taxon>
        <taxon>Dothideomycetes</taxon>
        <taxon>Pleosporomycetidae</taxon>
        <taxon>Pleosporales</taxon>
        <taxon>Massarineae</taxon>
        <taxon>Didymosphaeriaceae</taxon>
        <taxon>Paraphaeosphaeria</taxon>
    </lineage>
</organism>
<feature type="non-terminal residue" evidence="2">
    <location>
        <position position="129"/>
    </location>
</feature>
<dbReference type="Proteomes" id="UP000077069">
    <property type="component" value="Unassembled WGS sequence"/>
</dbReference>
<dbReference type="PANTHER" id="PTHR24148">
    <property type="entry name" value="ANKYRIN REPEAT DOMAIN-CONTAINING PROTEIN 39 HOMOLOG-RELATED"/>
    <property type="match status" value="1"/>
</dbReference>
<dbReference type="InterPro" id="IPR052895">
    <property type="entry name" value="HetReg/Transcr_Mod"/>
</dbReference>
<dbReference type="RefSeq" id="XP_018035793.1">
    <property type="nucleotide sequence ID" value="XM_018173460.1"/>
</dbReference>
<evidence type="ECO:0000313" key="2">
    <source>
        <dbReference type="EMBL" id="OAG05428.1"/>
    </source>
</evidence>
<sequence>EIRLVRIHGGSKHEVIKCSLKVVSLSACPSYEALSYRWGSNRQLETVQLDGHDFDVTPNLAAALRKFRKRKNRLLWIDQLCVNQTDMDERNEQVPVMGQIYSQARKVLVWLGVDSHQEAPLAQQLIRDL</sequence>
<protein>
    <recommendedName>
        <fullName evidence="1">Heterokaryon incompatibility domain-containing protein</fullName>
    </recommendedName>
</protein>
<dbReference type="EMBL" id="KV441552">
    <property type="protein sequence ID" value="OAG05428.1"/>
    <property type="molecule type" value="Genomic_DNA"/>
</dbReference>
<evidence type="ECO:0000259" key="1">
    <source>
        <dbReference type="Pfam" id="PF06985"/>
    </source>
</evidence>
<dbReference type="PANTHER" id="PTHR24148:SF77">
    <property type="entry name" value="HETEROKARYON INCOMPATIBILITY DOMAIN-CONTAINING PROTEIN"/>
    <property type="match status" value="1"/>
</dbReference>
<feature type="domain" description="Heterokaryon incompatibility" evidence="1">
    <location>
        <begin position="31"/>
        <end position="124"/>
    </location>
</feature>
<keyword evidence="3" id="KW-1185">Reference proteome</keyword>
<reference evidence="2 3" key="1">
    <citation type="submission" date="2016-05" db="EMBL/GenBank/DDBJ databases">
        <title>Comparative analysis of secretome profiles of manganese(II)-oxidizing ascomycete fungi.</title>
        <authorList>
            <consortium name="DOE Joint Genome Institute"/>
            <person name="Zeiner C.A."/>
            <person name="Purvine S.O."/>
            <person name="Zink E.M."/>
            <person name="Wu S."/>
            <person name="Pasa-Tolic L."/>
            <person name="Chaput D.L."/>
            <person name="Haridas S."/>
            <person name="Grigoriev I.V."/>
            <person name="Santelli C.M."/>
            <person name="Hansel C.M."/>
        </authorList>
    </citation>
    <scope>NUCLEOTIDE SEQUENCE [LARGE SCALE GENOMIC DNA]</scope>
    <source>
        <strain evidence="2 3">AP3s5-JAC2a</strain>
    </source>
</reference>
<dbReference type="Pfam" id="PF06985">
    <property type="entry name" value="HET"/>
    <property type="match status" value="1"/>
</dbReference>
<dbReference type="InParanoid" id="A0A177CF24"/>
<name>A0A177CF24_9PLEO</name>
<dbReference type="STRING" id="1460663.A0A177CF24"/>
<gene>
    <name evidence="2" type="ORF">CC84DRAFT_1050147</name>
</gene>
<dbReference type="InterPro" id="IPR010730">
    <property type="entry name" value="HET"/>
</dbReference>
<feature type="non-terminal residue" evidence="2">
    <location>
        <position position="1"/>
    </location>
</feature>
<accession>A0A177CF24</accession>
<dbReference type="OrthoDB" id="194358at2759"/>
<evidence type="ECO:0000313" key="3">
    <source>
        <dbReference type="Proteomes" id="UP000077069"/>
    </source>
</evidence>